<name>A0ABW1EML9_9BACT</name>
<dbReference type="EC" id="2.3.2.-" evidence="1"/>
<organism evidence="1 2">
    <name type="scientific">Acidicapsa dinghuensis</name>
    <dbReference type="NCBI Taxonomy" id="2218256"/>
    <lineage>
        <taxon>Bacteria</taxon>
        <taxon>Pseudomonadati</taxon>
        <taxon>Acidobacteriota</taxon>
        <taxon>Terriglobia</taxon>
        <taxon>Terriglobales</taxon>
        <taxon>Acidobacteriaceae</taxon>
        <taxon>Acidicapsa</taxon>
    </lineage>
</organism>
<reference evidence="2" key="1">
    <citation type="journal article" date="2019" name="Int. J. Syst. Evol. Microbiol.">
        <title>The Global Catalogue of Microorganisms (GCM) 10K type strain sequencing project: providing services to taxonomists for standard genome sequencing and annotation.</title>
        <authorList>
            <consortium name="The Broad Institute Genomics Platform"/>
            <consortium name="The Broad Institute Genome Sequencing Center for Infectious Disease"/>
            <person name="Wu L."/>
            <person name="Ma J."/>
        </authorList>
    </citation>
    <scope>NUCLEOTIDE SEQUENCE [LARGE SCALE GENOMIC DNA]</scope>
    <source>
        <strain evidence="2">JCM 4087</strain>
    </source>
</reference>
<evidence type="ECO:0000313" key="2">
    <source>
        <dbReference type="Proteomes" id="UP001596091"/>
    </source>
</evidence>
<keyword evidence="1" id="KW-0012">Acyltransferase</keyword>
<dbReference type="Gene3D" id="3.10.490.10">
    <property type="entry name" value="Gamma-glutamyl cyclotransferase-like"/>
    <property type="match status" value="1"/>
</dbReference>
<dbReference type="InterPro" id="IPR013024">
    <property type="entry name" value="GGCT-like"/>
</dbReference>
<proteinExistence type="predicted"/>
<keyword evidence="1" id="KW-0808">Transferase</keyword>
<evidence type="ECO:0000313" key="1">
    <source>
        <dbReference type="EMBL" id="MFC5865459.1"/>
    </source>
</evidence>
<protein>
    <submittedName>
        <fullName evidence="1">Gamma-glutamylcyclotransferase family protein</fullName>
        <ecNumber evidence="1">2.3.2.-</ecNumber>
    </submittedName>
</protein>
<dbReference type="EMBL" id="JBHSPH010000020">
    <property type="protein sequence ID" value="MFC5865459.1"/>
    <property type="molecule type" value="Genomic_DNA"/>
</dbReference>
<comment type="caution">
    <text evidence="1">The sequence shown here is derived from an EMBL/GenBank/DDBJ whole genome shotgun (WGS) entry which is preliminary data.</text>
</comment>
<sequence length="212" mass="23817">MQEYIFGIGSLIEQASRMRTTPAARYVLPARVRGYVRGWWARTGSIGFTTTFVGAIPQPSASINGVVYAVSEEELKASNKREQGYTPTDITSAIEMLTGGPAPKGRVWMYVNDFKPGQREQSLPTAQFPIVQSYVDICLTGCLQIEEGFPETTGFAGEFITSTQEWSKYWENDRVNPRRPFTTVPLFTPIDKLLQKHLPTLFTEIQLAPGRW</sequence>
<keyword evidence="2" id="KW-1185">Reference proteome</keyword>
<dbReference type="Proteomes" id="UP001596091">
    <property type="component" value="Unassembled WGS sequence"/>
</dbReference>
<accession>A0ABW1EML9</accession>
<dbReference type="CDD" id="cd06661">
    <property type="entry name" value="GGCT_like"/>
    <property type="match status" value="1"/>
</dbReference>
<dbReference type="RefSeq" id="WP_263341866.1">
    <property type="nucleotide sequence ID" value="NZ_JAGSYH010000008.1"/>
</dbReference>
<gene>
    <name evidence="1" type="ORF">ACFPT7_24350</name>
</gene>
<dbReference type="GO" id="GO:0016746">
    <property type="term" value="F:acyltransferase activity"/>
    <property type="evidence" value="ECO:0007669"/>
    <property type="project" value="UniProtKB-KW"/>
</dbReference>